<evidence type="ECO:0000256" key="8">
    <source>
        <dbReference type="ARBA" id="ARBA00022960"/>
    </source>
</evidence>
<dbReference type="OrthoDB" id="9813261at2"/>
<dbReference type="GO" id="GO:0008716">
    <property type="term" value="F:D-alanine-D-alanine ligase activity"/>
    <property type="evidence" value="ECO:0007669"/>
    <property type="project" value="UniProtKB-UniRule"/>
</dbReference>
<feature type="active site" evidence="14">
    <location>
        <position position="181"/>
    </location>
</feature>
<evidence type="ECO:0000256" key="14">
    <source>
        <dbReference type="PIRSR" id="PIRSR039102-1"/>
    </source>
</evidence>
<dbReference type="PIRSF" id="PIRSF039102">
    <property type="entry name" value="Ddl/VanB"/>
    <property type="match status" value="1"/>
</dbReference>
<feature type="binding site" evidence="15">
    <location>
        <position position="307"/>
    </location>
    <ligand>
        <name>Mg(2+)</name>
        <dbReference type="ChEBI" id="CHEBI:18420"/>
        <label>2</label>
    </ligand>
</feature>
<proteinExistence type="inferred from homology"/>
<evidence type="ECO:0000256" key="13">
    <source>
        <dbReference type="HAMAP-Rule" id="MF_00047"/>
    </source>
</evidence>
<keyword evidence="19" id="KW-1185">Reference proteome</keyword>
<dbReference type="NCBIfam" id="NF002528">
    <property type="entry name" value="PRK01966.1-4"/>
    <property type="match status" value="1"/>
</dbReference>
<evidence type="ECO:0000256" key="3">
    <source>
        <dbReference type="ARBA" id="ARBA00022598"/>
    </source>
</evidence>
<comment type="cofactor">
    <cofactor evidence="1">
        <name>Mn(2+)</name>
        <dbReference type="ChEBI" id="CHEBI:29035"/>
    </cofactor>
</comment>
<dbReference type="GO" id="GO:0005829">
    <property type="term" value="C:cytosol"/>
    <property type="evidence" value="ECO:0007669"/>
    <property type="project" value="TreeGrafter"/>
</dbReference>
<evidence type="ECO:0000256" key="4">
    <source>
        <dbReference type="ARBA" id="ARBA00022723"/>
    </source>
</evidence>
<keyword evidence="4 15" id="KW-0479">Metal-binding</keyword>
<keyword evidence="5 16" id="KW-0547">Nucleotide-binding</keyword>
<evidence type="ECO:0000313" key="19">
    <source>
        <dbReference type="Proteomes" id="UP000251889"/>
    </source>
</evidence>
<reference evidence="18 19" key="1">
    <citation type="submission" date="2018-06" db="EMBL/GenBank/DDBJ databases">
        <title>Chryseolinea flavus sp. nov., a member of the phylum Bacteroidetes isolated from soil.</title>
        <authorList>
            <person name="Li Y."/>
            <person name="Wang J."/>
        </authorList>
    </citation>
    <scope>NUCLEOTIDE SEQUENCE [LARGE SCALE GENOMIC DNA]</scope>
    <source>
        <strain evidence="18 19">SDU1-6</strain>
    </source>
</reference>
<dbReference type="PANTHER" id="PTHR23132">
    <property type="entry name" value="D-ALANINE--D-ALANINE LIGASE"/>
    <property type="match status" value="1"/>
</dbReference>
<dbReference type="Gene3D" id="3.30.1490.20">
    <property type="entry name" value="ATP-grasp fold, A domain"/>
    <property type="match status" value="1"/>
</dbReference>
<dbReference type="InterPro" id="IPR016185">
    <property type="entry name" value="PreATP-grasp_dom_sf"/>
</dbReference>
<keyword evidence="11 13" id="KW-0961">Cell wall biogenesis/degradation</keyword>
<gene>
    <name evidence="13" type="primary">ddl</name>
    <name evidence="18" type="ORF">DQQ10_25345</name>
</gene>
<keyword evidence="6 16" id="KW-0067">ATP-binding</keyword>
<dbReference type="Pfam" id="PF07478">
    <property type="entry name" value="Dala_Dala_lig_C"/>
    <property type="match status" value="1"/>
</dbReference>
<comment type="caution">
    <text evidence="18">The sequence shown here is derived from an EMBL/GenBank/DDBJ whole genome shotgun (WGS) entry which is preliminary data.</text>
</comment>
<dbReference type="InterPro" id="IPR011761">
    <property type="entry name" value="ATP-grasp"/>
</dbReference>
<organism evidence="18 19">
    <name type="scientific">Pseudochryseolinea flava</name>
    <dbReference type="NCBI Taxonomy" id="2059302"/>
    <lineage>
        <taxon>Bacteria</taxon>
        <taxon>Pseudomonadati</taxon>
        <taxon>Bacteroidota</taxon>
        <taxon>Cytophagia</taxon>
        <taxon>Cytophagales</taxon>
        <taxon>Fulvivirgaceae</taxon>
        <taxon>Pseudochryseolinea</taxon>
    </lineage>
</organism>
<evidence type="ECO:0000256" key="7">
    <source>
        <dbReference type="ARBA" id="ARBA00022842"/>
    </source>
</evidence>
<feature type="active site" evidence="14">
    <location>
        <position position="17"/>
    </location>
</feature>
<evidence type="ECO:0000256" key="9">
    <source>
        <dbReference type="ARBA" id="ARBA00022984"/>
    </source>
</evidence>
<dbReference type="Gene3D" id="3.40.50.20">
    <property type="match status" value="1"/>
</dbReference>
<dbReference type="Pfam" id="PF01820">
    <property type="entry name" value="Dala_Dala_lig_N"/>
    <property type="match status" value="1"/>
</dbReference>
<dbReference type="SUPFAM" id="SSF56059">
    <property type="entry name" value="Glutathione synthetase ATP-binding domain-like"/>
    <property type="match status" value="1"/>
</dbReference>
<accession>A0A364XX06</accession>
<dbReference type="GO" id="GO:0009252">
    <property type="term" value="P:peptidoglycan biosynthetic process"/>
    <property type="evidence" value="ECO:0007669"/>
    <property type="project" value="UniProtKB-UniRule"/>
</dbReference>
<evidence type="ECO:0000259" key="17">
    <source>
        <dbReference type="PROSITE" id="PS50975"/>
    </source>
</evidence>
<evidence type="ECO:0000256" key="16">
    <source>
        <dbReference type="PROSITE-ProRule" id="PRU00409"/>
    </source>
</evidence>
<name>A0A364XX06_9BACT</name>
<dbReference type="PROSITE" id="PS00844">
    <property type="entry name" value="DALA_DALA_LIGASE_2"/>
    <property type="match status" value="1"/>
</dbReference>
<dbReference type="GO" id="GO:0008360">
    <property type="term" value="P:regulation of cell shape"/>
    <property type="evidence" value="ECO:0007669"/>
    <property type="project" value="UniProtKB-KW"/>
</dbReference>
<comment type="function">
    <text evidence="13">Cell wall formation.</text>
</comment>
<sequence length="362" mass="40326">MPKKKKVVILYGGRSVEHGVSINSARNIFENIDKKQFEPIPIGISTTGQWYLTTGVNKDIKKNGQPLALSLDPAKPAFINLKTGKRFQADIIFPVLHGTDGEDGSIQGLVKVMDVPMVGTGVLGSSTAMNKIVAKRLLRDAGLPVTDFVTFTFDQKDKISFNAIAKRLGTPFMVKSASLGSSVGVSKVNDKKDFKKAVEEAFKYDHEMIAEAYVKGREIECAILGNNPPEASLPGEVVISKDYEFYTFDAKYVDPNAVRIDVPAKLPKNIVEKIRKASVQAFEALHCEDFSRIDLFLDEKGNIYVNEINSIPGFTNSSMYPVMWQERGIGFKELITRLLDLAQERYDRSKRIARDFQSSLKF</sequence>
<evidence type="ECO:0000256" key="10">
    <source>
        <dbReference type="ARBA" id="ARBA00023211"/>
    </source>
</evidence>
<dbReference type="Gene3D" id="3.30.470.20">
    <property type="entry name" value="ATP-grasp fold, B domain"/>
    <property type="match status" value="1"/>
</dbReference>
<feature type="domain" description="ATP-grasp" evidence="17">
    <location>
        <begin position="135"/>
        <end position="340"/>
    </location>
</feature>
<dbReference type="PROSITE" id="PS00843">
    <property type="entry name" value="DALA_DALA_LIGASE_1"/>
    <property type="match status" value="1"/>
</dbReference>
<feature type="binding site" evidence="15">
    <location>
        <position position="309"/>
    </location>
    <ligand>
        <name>Mg(2+)</name>
        <dbReference type="ChEBI" id="CHEBI:18420"/>
        <label>2</label>
    </ligand>
</feature>
<dbReference type="NCBIfam" id="TIGR01205">
    <property type="entry name" value="D_ala_D_alaTIGR"/>
    <property type="match status" value="1"/>
</dbReference>
<dbReference type="EMBL" id="QMFY01000022">
    <property type="protein sequence ID" value="RAV98062.1"/>
    <property type="molecule type" value="Genomic_DNA"/>
</dbReference>
<keyword evidence="8 13" id="KW-0133">Cell shape</keyword>
<dbReference type="PANTHER" id="PTHR23132:SF25">
    <property type="entry name" value="D-ALANINE--D-ALANINE LIGASE A"/>
    <property type="match status" value="1"/>
</dbReference>
<dbReference type="GO" id="GO:0071555">
    <property type="term" value="P:cell wall organization"/>
    <property type="evidence" value="ECO:0007669"/>
    <property type="project" value="UniProtKB-KW"/>
</dbReference>
<evidence type="ECO:0000256" key="15">
    <source>
        <dbReference type="PIRSR" id="PIRSR039102-3"/>
    </source>
</evidence>
<dbReference type="FunFam" id="3.30.470.20:FF:000008">
    <property type="entry name" value="D-alanine--D-alanine ligase"/>
    <property type="match status" value="1"/>
</dbReference>
<evidence type="ECO:0000256" key="5">
    <source>
        <dbReference type="ARBA" id="ARBA00022741"/>
    </source>
</evidence>
<dbReference type="UniPathway" id="UPA00219"/>
<dbReference type="HAMAP" id="MF_00047">
    <property type="entry name" value="Dala_Dala_lig"/>
    <property type="match status" value="1"/>
</dbReference>
<dbReference type="InterPro" id="IPR005905">
    <property type="entry name" value="D_ala_D_ala"/>
</dbReference>
<comment type="cofactor">
    <cofactor evidence="15">
        <name>Mg(2+)</name>
        <dbReference type="ChEBI" id="CHEBI:18420"/>
    </cofactor>
    <cofactor evidence="15">
        <name>Mn(2+)</name>
        <dbReference type="ChEBI" id="CHEBI:29035"/>
    </cofactor>
    <text evidence="15">Binds 2 magnesium or manganese ions per subunit.</text>
</comment>
<comment type="subcellular location">
    <subcellularLocation>
        <location evidence="13">Cytoplasm</location>
    </subcellularLocation>
</comment>
<evidence type="ECO:0000256" key="1">
    <source>
        <dbReference type="ARBA" id="ARBA00001936"/>
    </source>
</evidence>
<dbReference type="SUPFAM" id="SSF52440">
    <property type="entry name" value="PreATP-grasp domain"/>
    <property type="match status" value="1"/>
</dbReference>
<dbReference type="GO" id="GO:0005524">
    <property type="term" value="F:ATP binding"/>
    <property type="evidence" value="ECO:0007669"/>
    <property type="project" value="UniProtKB-UniRule"/>
</dbReference>
<feature type="active site" evidence="14">
    <location>
        <position position="318"/>
    </location>
</feature>
<keyword evidence="3 13" id="KW-0436">Ligase</keyword>
<feature type="binding site" evidence="15">
    <location>
        <position position="307"/>
    </location>
    <ligand>
        <name>Mg(2+)</name>
        <dbReference type="ChEBI" id="CHEBI:18420"/>
        <label>1</label>
    </ligand>
</feature>
<dbReference type="EC" id="6.3.2.4" evidence="13"/>
<keyword evidence="10 15" id="KW-0464">Manganese</keyword>
<dbReference type="PROSITE" id="PS50975">
    <property type="entry name" value="ATP_GRASP"/>
    <property type="match status" value="1"/>
</dbReference>
<evidence type="ECO:0000313" key="18">
    <source>
        <dbReference type="EMBL" id="RAV98062.1"/>
    </source>
</evidence>
<evidence type="ECO:0000256" key="6">
    <source>
        <dbReference type="ARBA" id="ARBA00022840"/>
    </source>
</evidence>
<dbReference type="InterPro" id="IPR013815">
    <property type="entry name" value="ATP_grasp_subdomain_1"/>
</dbReference>
<keyword evidence="13" id="KW-0963">Cytoplasm</keyword>
<dbReference type="InterPro" id="IPR000291">
    <property type="entry name" value="D-Ala_lig_Van_CS"/>
</dbReference>
<dbReference type="InterPro" id="IPR011095">
    <property type="entry name" value="Dala_Dala_lig_C"/>
</dbReference>
<dbReference type="GO" id="GO:0046872">
    <property type="term" value="F:metal ion binding"/>
    <property type="evidence" value="ECO:0007669"/>
    <property type="project" value="UniProtKB-KW"/>
</dbReference>
<dbReference type="InterPro" id="IPR011127">
    <property type="entry name" value="Dala_Dala_lig_N"/>
</dbReference>
<evidence type="ECO:0000256" key="12">
    <source>
        <dbReference type="ARBA" id="ARBA00047614"/>
    </source>
</evidence>
<keyword evidence="7 15" id="KW-0460">Magnesium</keyword>
<comment type="similarity">
    <text evidence="2 13">Belongs to the D-alanine--D-alanine ligase family.</text>
</comment>
<keyword evidence="9 13" id="KW-0573">Peptidoglycan synthesis</keyword>
<comment type="pathway">
    <text evidence="13">Cell wall biogenesis; peptidoglycan biosynthesis.</text>
</comment>
<dbReference type="RefSeq" id="WP_112749745.1">
    <property type="nucleotide sequence ID" value="NZ_QMFY01000022.1"/>
</dbReference>
<evidence type="ECO:0000256" key="2">
    <source>
        <dbReference type="ARBA" id="ARBA00010871"/>
    </source>
</evidence>
<comment type="catalytic activity">
    <reaction evidence="12 13">
        <text>2 D-alanine + ATP = D-alanyl-D-alanine + ADP + phosphate + H(+)</text>
        <dbReference type="Rhea" id="RHEA:11224"/>
        <dbReference type="ChEBI" id="CHEBI:15378"/>
        <dbReference type="ChEBI" id="CHEBI:30616"/>
        <dbReference type="ChEBI" id="CHEBI:43474"/>
        <dbReference type="ChEBI" id="CHEBI:57416"/>
        <dbReference type="ChEBI" id="CHEBI:57822"/>
        <dbReference type="ChEBI" id="CHEBI:456216"/>
        <dbReference type="EC" id="6.3.2.4"/>
    </reaction>
</comment>
<evidence type="ECO:0000256" key="11">
    <source>
        <dbReference type="ARBA" id="ARBA00023316"/>
    </source>
</evidence>
<dbReference type="Proteomes" id="UP000251889">
    <property type="component" value="Unassembled WGS sequence"/>
</dbReference>
<feature type="binding site" evidence="15">
    <location>
        <position position="294"/>
    </location>
    <ligand>
        <name>Mg(2+)</name>
        <dbReference type="ChEBI" id="CHEBI:18420"/>
        <label>1</label>
    </ligand>
</feature>
<protein>
    <recommendedName>
        <fullName evidence="13">D-alanine--D-alanine ligase</fullName>
        <ecNumber evidence="13">6.3.2.4</ecNumber>
    </recommendedName>
    <alternativeName>
        <fullName evidence="13">D-Ala-D-Ala ligase</fullName>
    </alternativeName>
    <alternativeName>
        <fullName evidence="13">D-alanylalanine synthetase</fullName>
    </alternativeName>
</protein>
<dbReference type="AlphaFoldDB" id="A0A364XX06"/>